<keyword evidence="4" id="KW-0762">Sugar transport</keyword>
<keyword evidence="11" id="KW-1185">Reference proteome</keyword>
<dbReference type="Pfam" id="PF03610">
    <property type="entry name" value="EIIA-man"/>
    <property type="match status" value="1"/>
</dbReference>
<evidence type="ECO:0000256" key="6">
    <source>
        <dbReference type="ARBA" id="ARBA00022683"/>
    </source>
</evidence>
<dbReference type="InterPro" id="IPR004701">
    <property type="entry name" value="PTS_EIIA_man-typ"/>
</dbReference>
<sequence>MKTLFIVSGHGRFATALQSSIELIAGPVQDIYFVDFTAADTEETLKEKFSRIVQANQAGSVLFITDLLGGTPFKVAAALAVGRQGREVVTGVNVGSMIEAILQRETLPVEQLAAEMVAVSRKTTQHFRPAAGRPGQTPAERGQGI</sequence>
<proteinExistence type="predicted"/>
<dbReference type="RefSeq" id="WP_122630174.1">
    <property type="nucleotide sequence ID" value="NZ_UPPP01000116.1"/>
</dbReference>
<dbReference type="GO" id="GO:0016301">
    <property type="term" value="F:kinase activity"/>
    <property type="evidence" value="ECO:0007669"/>
    <property type="project" value="UniProtKB-KW"/>
</dbReference>
<evidence type="ECO:0000256" key="7">
    <source>
        <dbReference type="ARBA" id="ARBA00022777"/>
    </source>
</evidence>
<evidence type="ECO:0000313" key="11">
    <source>
        <dbReference type="Proteomes" id="UP000277811"/>
    </source>
</evidence>
<dbReference type="GO" id="GO:0009401">
    <property type="term" value="P:phosphoenolpyruvate-dependent sugar phosphotransferase system"/>
    <property type="evidence" value="ECO:0007669"/>
    <property type="project" value="UniProtKB-KW"/>
</dbReference>
<keyword evidence="5 10" id="KW-0808">Transferase</keyword>
<evidence type="ECO:0000256" key="2">
    <source>
        <dbReference type="ARBA" id="ARBA00022448"/>
    </source>
</evidence>
<organism evidence="10 11">
    <name type="scientific">Lucifera butyrica</name>
    <dbReference type="NCBI Taxonomy" id="1351585"/>
    <lineage>
        <taxon>Bacteria</taxon>
        <taxon>Bacillati</taxon>
        <taxon>Bacillota</taxon>
        <taxon>Negativicutes</taxon>
        <taxon>Veillonellales</taxon>
        <taxon>Veillonellaceae</taxon>
        <taxon>Lucifera</taxon>
    </lineage>
</organism>
<protein>
    <submittedName>
        <fullName evidence="10">Phosphotransferase system mannose-type iia component</fullName>
    </submittedName>
</protein>
<dbReference type="GO" id="GO:0005737">
    <property type="term" value="C:cytoplasm"/>
    <property type="evidence" value="ECO:0007669"/>
    <property type="project" value="UniProtKB-SubCell"/>
</dbReference>
<dbReference type="GO" id="GO:0016020">
    <property type="term" value="C:membrane"/>
    <property type="evidence" value="ECO:0007669"/>
    <property type="project" value="InterPro"/>
</dbReference>
<feature type="region of interest" description="Disordered" evidence="8">
    <location>
        <begin position="126"/>
        <end position="145"/>
    </location>
</feature>
<keyword evidence="6" id="KW-0598">Phosphotransferase system</keyword>
<dbReference type="InterPro" id="IPR051471">
    <property type="entry name" value="Bacterial_PTS_sugar_comp"/>
</dbReference>
<accession>A0A498R9K8</accession>
<dbReference type="PANTHER" id="PTHR33799">
    <property type="entry name" value="PTS PERMEASE-RELATED-RELATED"/>
    <property type="match status" value="1"/>
</dbReference>
<dbReference type="OrthoDB" id="9799827at2"/>
<name>A0A498R9K8_9FIRM</name>
<evidence type="ECO:0000313" key="10">
    <source>
        <dbReference type="EMBL" id="VBB09386.1"/>
    </source>
</evidence>
<evidence type="ECO:0000256" key="4">
    <source>
        <dbReference type="ARBA" id="ARBA00022597"/>
    </source>
</evidence>
<dbReference type="SUPFAM" id="SSF53062">
    <property type="entry name" value="PTS system fructose IIA component-like"/>
    <property type="match status" value="1"/>
</dbReference>
<evidence type="ECO:0000256" key="5">
    <source>
        <dbReference type="ARBA" id="ARBA00022679"/>
    </source>
</evidence>
<keyword evidence="7" id="KW-0418">Kinase</keyword>
<evidence type="ECO:0000256" key="8">
    <source>
        <dbReference type="SAM" id="MobiDB-lite"/>
    </source>
</evidence>
<dbReference type="PROSITE" id="PS51096">
    <property type="entry name" value="PTS_EIIA_TYPE_4"/>
    <property type="match status" value="1"/>
</dbReference>
<dbReference type="Gene3D" id="3.40.50.510">
    <property type="entry name" value="Phosphotransferase system, mannose-type IIA component"/>
    <property type="match status" value="1"/>
</dbReference>
<dbReference type="InterPro" id="IPR033887">
    <property type="entry name" value="PTS_IIA_man"/>
</dbReference>
<evidence type="ECO:0000256" key="3">
    <source>
        <dbReference type="ARBA" id="ARBA00022490"/>
    </source>
</evidence>
<gene>
    <name evidence="10" type="ORF">LUCI_4676</name>
</gene>
<keyword evidence="3" id="KW-0963">Cytoplasm</keyword>
<dbReference type="EMBL" id="UPPP01000116">
    <property type="protein sequence ID" value="VBB09386.1"/>
    <property type="molecule type" value="Genomic_DNA"/>
</dbReference>
<dbReference type="Proteomes" id="UP000277811">
    <property type="component" value="Unassembled WGS sequence"/>
</dbReference>
<feature type="domain" description="PTS EIIA type-4" evidence="9">
    <location>
        <begin position="2"/>
        <end position="124"/>
    </location>
</feature>
<evidence type="ECO:0000256" key="1">
    <source>
        <dbReference type="ARBA" id="ARBA00004496"/>
    </source>
</evidence>
<dbReference type="AlphaFoldDB" id="A0A498R9K8"/>
<dbReference type="CDD" id="cd00006">
    <property type="entry name" value="PTS_IIA_man"/>
    <property type="match status" value="1"/>
</dbReference>
<dbReference type="InterPro" id="IPR036662">
    <property type="entry name" value="PTS_EIIA_man-typ_sf"/>
</dbReference>
<keyword evidence="2" id="KW-0813">Transport</keyword>
<evidence type="ECO:0000259" key="9">
    <source>
        <dbReference type="PROSITE" id="PS51096"/>
    </source>
</evidence>
<dbReference type="PANTHER" id="PTHR33799:SF1">
    <property type="entry name" value="PTS SYSTEM MANNOSE-SPECIFIC EIIAB COMPONENT-RELATED"/>
    <property type="match status" value="1"/>
</dbReference>
<comment type="subcellular location">
    <subcellularLocation>
        <location evidence="1">Cytoplasm</location>
    </subcellularLocation>
</comment>
<reference evidence="10 11" key="1">
    <citation type="submission" date="2018-06" db="EMBL/GenBank/DDBJ databases">
        <authorList>
            <person name="Strepis N."/>
        </authorList>
    </citation>
    <scope>NUCLEOTIDE SEQUENCE [LARGE SCALE GENOMIC DNA]</scope>
    <source>
        <strain evidence="10">LUCI</strain>
    </source>
</reference>